<feature type="transmembrane region" description="Helical" evidence="1">
    <location>
        <begin position="12"/>
        <end position="31"/>
    </location>
</feature>
<evidence type="ECO:0008006" key="4">
    <source>
        <dbReference type="Google" id="ProtNLM"/>
    </source>
</evidence>
<name>A0ABV0F1F9_9ENTE</name>
<proteinExistence type="predicted"/>
<dbReference type="Proteomes" id="UP001429357">
    <property type="component" value="Unassembled WGS sequence"/>
</dbReference>
<dbReference type="RefSeq" id="WP_161870528.1">
    <property type="nucleotide sequence ID" value="NZ_JAQFAM010000019.1"/>
</dbReference>
<sequence length="131" mass="14631">MKRKAEKLLMMAGGIWNIVAAALTIFGYSGWFREEGTKVLSHVDKADYANTSLLDNLVQVAMIYGLFVLIMGIVTLFVARLMEGQIVDRKIMIWLGVCTVISFVSFDVIGIFFYLAALVIYLARNKALKSV</sequence>
<feature type="transmembrane region" description="Helical" evidence="1">
    <location>
        <begin position="57"/>
        <end position="79"/>
    </location>
</feature>
<dbReference type="EMBL" id="MAEI02000001">
    <property type="protein sequence ID" value="MEO1780897.1"/>
    <property type="molecule type" value="Genomic_DNA"/>
</dbReference>
<keyword evidence="1" id="KW-0472">Membrane</keyword>
<accession>A0ABV0F1F9</accession>
<evidence type="ECO:0000313" key="3">
    <source>
        <dbReference type="Proteomes" id="UP001429357"/>
    </source>
</evidence>
<reference evidence="3" key="1">
    <citation type="submission" date="2016-06" db="EMBL/GenBank/DDBJ databases">
        <title>Four novel species of enterococci isolated from chicken manure.</title>
        <authorList>
            <person name="Van Tyne D."/>
        </authorList>
    </citation>
    <scope>NUCLEOTIDE SEQUENCE [LARGE SCALE GENOMIC DNA]</scope>
    <source>
        <strain evidence="3">JM9A</strain>
    </source>
</reference>
<keyword evidence="1" id="KW-0812">Transmembrane</keyword>
<feature type="transmembrane region" description="Helical" evidence="1">
    <location>
        <begin position="91"/>
        <end position="123"/>
    </location>
</feature>
<reference evidence="2 3" key="2">
    <citation type="submission" date="2024-02" db="EMBL/GenBank/DDBJ databases">
        <title>The Genome Sequence of Enterococcus diestrammenae JM9A.</title>
        <authorList>
            <person name="Earl A."/>
            <person name="Manson A."/>
            <person name="Gilmore M."/>
            <person name="Sanders J."/>
            <person name="Shea T."/>
            <person name="Howe W."/>
            <person name="Livny J."/>
            <person name="Cuomo C."/>
            <person name="Neafsey D."/>
            <person name="Birren B."/>
        </authorList>
    </citation>
    <scope>NUCLEOTIDE SEQUENCE [LARGE SCALE GENOMIC DNA]</scope>
    <source>
        <strain evidence="2 3">JM9A</strain>
    </source>
</reference>
<gene>
    <name evidence="2" type="ORF">BAU18_000475</name>
</gene>
<evidence type="ECO:0000313" key="2">
    <source>
        <dbReference type="EMBL" id="MEO1780897.1"/>
    </source>
</evidence>
<keyword evidence="1" id="KW-1133">Transmembrane helix</keyword>
<comment type="caution">
    <text evidence="2">The sequence shown here is derived from an EMBL/GenBank/DDBJ whole genome shotgun (WGS) entry which is preliminary data.</text>
</comment>
<keyword evidence="3" id="KW-1185">Reference proteome</keyword>
<evidence type="ECO:0000256" key="1">
    <source>
        <dbReference type="SAM" id="Phobius"/>
    </source>
</evidence>
<organism evidence="2 3">
    <name type="scientific">Enterococcus diestrammenae</name>
    <dbReference type="NCBI Taxonomy" id="1155073"/>
    <lineage>
        <taxon>Bacteria</taxon>
        <taxon>Bacillati</taxon>
        <taxon>Bacillota</taxon>
        <taxon>Bacilli</taxon>
        <taxon>Lactobacillales</taxon>
        <taxon>Enterococcaceae</taxon>
        <taxon>Enterococcus</taxon>
    </lineage>
</organism>
<protein>
    <recommendedName>
        <fullName evidence="4">DUF4064 domain-containing protein</fullName>
    </recommendedName>
</protein>